<feature type="active site" evidence="8">
    <location>
        <position position="284"/>
    </location>
</feature>
<name>A0AAW1H7T4_SAPOF</name>
<feature type="active site" evidence="8">
    <location>
        <position position="96"/>
    </location>
</feature>
<dbReference type="Gene3D" id="1.10.225.10">
    <property type="entry name" value="Saposin-like"/>
    <property type="match status" value="1"/>
</dbReference>
<dbReference type="SUPFAM" id="SSF47862">
    <property type="entry name" value="Saposin"/>
    <property type="match status" value="1"/>
</dbReference>
<evidence type="ECO:0000313" key="15">
    <source>
        <dbReference type="Proteomes" id="UP001443914"/>
    </source>
</evidence>
<dbReference type="PROSITE" id="PS51767">
    <property type="entry name" value="PEPTIDASE_A1"/>
    <property type="match status" value="1"/>
</dbReference>
<dbReference type="InterPro" id="IPR033121">
    <property type="entry name" value="PEPTIDASE_A1"/>
</dbReference>
<gene>
    <name evidence="14" type="ORF">RND81_12G077200</name>
</gene>
<keyword evidence="7" id="KW-0325">Glycoprotein</keyword>
<dbReference type="GO" id="GO:0004190">
    <property type="term" value="F:aspartic-type endopeptidase activity"/>
    <property type="evidence" value="ECO:0007669"/>
    <property type="project" value="UniProtKB-KW"/>
</dbReference>
<sequence>MKMKTSFIVILAIWLLARSYTSALSITSDGLMKIELKKLSLDYERISAARLNVRTRVSKHSDPESAIVYLKNYMDVQYYGEIGIGTPPQRFNVVFDTGSANLWVPSSKCFFSIACYFHSRYNSRLSSTYSKINGKSNKIPYGSGFVSGYFSQDNVHIGGLLVKDQVFVEARAERSFDLILTKFDGILGLGFQEISIGHATPLWYNMVQQGLVSHQIFSLWLNQDPYSAIGGEIVFGGVDQKHYVGDHSYVPVANNGYWQIDIRGVNIADNETGHCSDGCAAILDSGTSLLAGPPYVVEQLNHAIGAEGIVNVECKAVVSKYAARIWDLLLSGLEPEKVCAEIGLCSYNPYQNMRRKLGKIVNGGFDEKSPANVTGLCSLCEVTVIWVQVALQEQKAKGKVLKYLNKLCEKLPSPGQKAFVDCMRVGTLPPISFTIGNKTYPLRPEQYILQVKRTETSGYAVGSNLCFNGFVAVDVPPPQGPLWILGNIFLGAYHTIFDFGNLRVGFAQAA</sequence>
<dbReference type="PRINTS" id="PR00792">
    <property type="entry name" value="PEPSIN"/>
</dbReference>
<evidence type="ECO:0000256" key="6">
    <source>
        <dbReference type="ARBA" id="ARBA00023157"/>
    </source>
</evidence>
<dbReference type="InterPro" id="IPR007856">
    <property type="entry name" value="SapB_1"/>
</dbReference>
<dbReference type="Gene3D" id="2.40.70.10">
    <property type="entry name" value="Acid Proteases"/>
    <property type="match status" value="2"/>
</dbReference>
<keyword evidence="4 10" id="KW-0378">Hydrolase</keyword>
<dbReference type="InterPro" id="IPR001969">
    <property type="entry name" value="Aspartic_peptidase_AS"/>
</dbReference>
<keyword evidence="3 10" id="KW-0064">Aspartyl protease</keyword>
<comment type="similarity">
    <text evidence="1 10">Belongs to the peptidase A1 family.</text>
</comment>
<evidence type="ECO:0000256" key="11">
    <source>
        <dbReference type="SAM" id="SignalP"/>
    </source>
</evidence>
<feature type="domain" description="Saposin B-type" evidence="12">
    <location>
        <begin position="309"/>
        <end position="349"/>
    </location>
</feature>
<dbReference type="InterPro" id="IPR011001">
    <property type="entry name" value="Saposin-like"/>
</dbReference>
<evidence type="ECO:0000256" key="9">
    <source>
        <dbReference type="PIRSR" id="PIRSR601461-2"/>
    </source>
</evidence>
<evidence type="ECO:0000256" key="8">
    <source>
        <dbReference type="PIRSR" id="PIRSR601461-1"/>
    </source>
</evidence>
<evidence type="ECO:0000313" key="14">
    <source>
        <dbReference type="EMBL" id="KAK9672112.1"/>
    </source>
</evidence>
<dbReference type="Pfam" id="PF00026">
    <property type="entry name" value="Asp"/>
    <property type="match status" value="1"/>
</dbReference>
<dbReference type="Pfam" id="PF03489">
    <property type="entry name" value="SapB_2"/>
    <property type="match status" value="1"/>
</dbReference>
<evidence type="ECO:0000259" key="12">
    <source>
        <dbReference type="PROSITE" id="PS50015"/>
    </source>
</evidence>
<reference evidence="14" key="1">
    <citation type="submission" date="2024-03" db="EMBL/GenBank/DDBJ databases">
        <title>WGS assembly of Saponaria officinalis var. Norfolk2.</title>
        <authorList>
            <person name="Jenkins J."/>
            <person name="Shu S."/>
            <person name="Grimwood J."/>
            <person name="Barry K."/>
            <person name="Goodstein D."/>
            <person name="Schmutz J."/>
            <person name="Leebens-Mack J."/>
            <person name="Osbourn A."/>
        </authorList>
    </citation>
    <scope>NUCLEOTIDE SEQUENCE [LARGE SCALE GENOMIC DNA]</scope>
    <source>
        <strain evidence="14">JIC</strain>
    </source>
</reference>
<dbReference type="InterPro" id="IPR021109">
    <property type="entry name" value="Peptidase_aspartic_dom_sf"/>
</dbReference>
<dbReference type="InterPro" id="IPR008138">
    <property type="entry name" value="SapB_2"/>
</dbReference>
<evidence type="ECO:0000256" key="10">
    <source>
        <dbReference type="RuleBase" id="RU000454"/>
    </source>
</evidence>
<feature type="chain" id="PRO_5043822323" evidence="11">
    <location>
        <begin position="24"/>
        <end position="510"/>
    </location>
</feature>
<evidence type="ECO:0000256" key="7">
    <source>
        <dbReference type="ARBA" id="ARBA00023180"/>
    </source>
</evidence>
<dbReference type="InterPro" id="IPR001461">
    <property type="entry name" value="Aspartic_peptidase_A1"/>
</dbReference>
<comment type="caution">
    <text evidence="14">The sequence shown here is derived from an EMBL/GenBank/DDBJ whole genome shotgun (WGS) entry which is preliminary data.</text>
</comment>
<evidence type="ECO:0000256" key="4">
    <source>
        <dbReference type="ARBA" id="ARBA00022801"/>
    </source>
</evidence>
<organism evidence="14 15">
    <name type="scientific">Saponaria officinalis</name>
    <name type="common">Common soapwort</name>
    <name type="synonym">Lychnis saponaria</name>
    <dbReference type="NCBI Taxonomy" id="3572"/>
    <lineage>
        <taxon>Eukaryota</taxon>
        <taxon>Viridiplantae</taxon>
        <taxon>Streptophyta</taxon>
        <taxon>Embryophyta</taxon>
        <taxon>Tracheophyta</taxon>
        <taxon>Spermatophyta</taxon>
        <taxon>Magnoliopsida</taxon>
        <taxon>eudicotyledons</taxon>
        <taxon>Gunneridae</taxon>
        <taxon>Pentapetalae</taxon>
        <taxon>Caryophyllales</taxon>
        <taxon>Caryophyllaceae</taxon>
        <taxon>Caryophylleae</taxon>
        <taxon>Saponaria</taxon>
    </lineage>
</organism>
<dbReference type="Pfam" id="PF05184">
    <property type="entry name" value="SapB_1"/>
    <property type="match status" value="1"/>
</dbReference>
<keyword evidence="11" id="KW-0732">Signal</keyword>
<dbReference type="SUPFAM" id="SSF50630">
    <property type="entry name" value="Acid proteases"/>
    <property type="match status" value="1"/>
</dbReference>
<dbReference type="PANTHER" id="PTHR47966:SF20">
    <property type="entry name" value="ASPARTIC PROTEINASE-LIKE"/>
    <property type="match status" value="1"/>
</dbReference>
<dbReference type="AlphaFoldDB" id="A0AAW1H7T4"/>
<dbReference type="GO" id="GO:0006629">
    <property type="term" value="P:lipid metabolic process"/>
    <property type="evidence" value="ECO:0007669"/>
    <property type="project" value="InterPro"/>
</dbReference>
<dbReference type="PANTHER" id="PTHR47966">
    <property type="entry name" value="BETA-SITE APP-CLEAVING ENZYME, ISOFORM A-RELATED"/>
    <property type="match status" value="1"/>
</dbReference>
<feature type="domain" description="Peptidase A1" evidence="13">
    <location>
        <begin position="78"/>
        <end position="507"/>
    </location>
</feature>
<evidence type="ECO:0000259" key="13">
    <source>
        <dbReference type="PROSITE" id="PS51767"/>
    </source>
</evidence>
<keyword evidence="6 9" id="KW-1015">Disulfide bond</keyword>
<dbReference type="FunFam" id="2.40.70.10:FF:000115">
    <property type="entry name" value="Lysosomal aspartic protease"/>
    <property type="match status" value="1"/>
</dbReference>
<protein>
    <submittedName>
        <fullName evidence="14">Uncharacterized protein</fullName>
    </submittedName>
</protein>
<dbReference type="PROSITE" id="PS50015">
    <property type="entry name" value="SAP_B"/>
    <property type="match status" value="2"/>
</dbReference>
<dbReference type="GO" id="GO:0006508">
    <property type="term" value="P:proteolysis"/>
    <property type="evidence" value="ECO:0007669"/>
    <property type="project" value="UniProtKB-KW"/>
</dbReference>
<proteinExistence type="inferred from homology"/>
<evidence type="ECO:0000256" key="1">
    <source>
        <dbReference type="ARBA" id="ARBA00007447"/>
    </source>
</evidence>
<dbReference type="Proteomes" id="UP001443914">
    <property type="component" value="Unassembled WGS sequence"/>
</dbReference>
<evidence type="ECO:0000256" key="3">
    <source>
        <dbReference type="ARBA" id="ARBA00022750"/>
    </source>
</evidence>
<keyword evidence="2 10" id="KW-0645">Protease</keyword>
<dbReference type="InterPro" id="IPR008139">
    <property type="entry name" value="SaposinB_dom"/>
</dbReference>
<keyword evidence="5" id="KW-0865">Zymogen</keyword>
<evidence type="ECO:0000256" key="5">
    <source>
        <dbReference type="ARBA" id="ARBA00023145"/>
    </source>
</evidence>
<accession>A0AAW1H7T4</accession>
<feature type="domain" description="Saposin B-type" evidence="12">
    <location>
        <begin position="373"/>
        <end position="414"/>
    </location>
</feature>
<dbReference type="EMBL" id="JBDFQZ010000012">
    <property type="protein sequence ID" value="KAK9672112.1"/>
    <property type="molecule type" value="Genomic_DNA"/>
</dbReference>
<keyword evidence="15" id="KW-1185">Reference proteome</keyword>
<feature type="signal peptide" evidence="11">
    <location>
        <begin position="1"/>
        <end position="23"/>
    </location>
</feature>
<feature type="disulfide bond" evidence="9">
    <location>
        <begin position="109"/>
        <end position="115"/>
    </location>
</feature>
<evidence type="ECO:0000256" key="2">
    <source>
        <dbReference type="ARBA" id="ARBA00022670"/>
    </source>
</evidence>
<dbReference type="PROSITE" id="PS00141">
    <property type="entry name" value="ASP_PROTEASE"/>
    <property type="match status" value="2"/>
</dbReference>